<evidence type="ECO:0000313" key="7">
    <source>
        <dbReference type="Proteomes" id="UP000646911"/>
    </source>
</evidence>
<dbReference type="InterPro" id="IPR019489">
    <property type="entry name" value="Clp_ATPase_C"/>
</dbReference>
<dbReference type="PANTHER" id="PTHR11638:SF18">
    <property type="entry name" value="HEAT SHOCK PROTEIN 104"/>
    <property type="match status" value="1"/>
</dbReference>
<dbReference type="CDD" id="cd19499">
    <property type="entry name" value="RecA-like_ClpB_Hsp104-like"/>
    <property type="match status" value="1"/>
</dbReference>
<reference evidence="6 7" key="1">
    <citation type="submission" date="2020-08" db="EMBL/GenBank/DDBJ databases">
        <title>Novel species isolated from subtropical streams in China.</title>
        <authorList>
            <person name="Lu H."/>
        </authorList>
    </citation>
    <scope>NUCLEOTIDE SEQUENCE [LARGE SCALE GENOMIC DNA]</scope>
    <source>
        <strain evidence="6 7">NL8W</strain>
    </source>
</reference>
<dbReference type="Pfam" id="PF10431">
    <property type="entry name" value="ClpB_D2-small"/>
    <property type="match status" value="1"/>
</dbReference>
<dbReference type="EMBL" id="JACOFX010000007">
    <property type="protein sequence ID" value="MBC3908921.1"/>
    <property type="molecule type" value="Genomic_DNA"/>
</dbReference>
<protein>
    <submittedName>
        <fullName evidence="6">ATP-dependent Clp protease ATP-binding subunit</fullName>
    </submittedName>
</protein>
<accession>A0ABR6ZBF6</accession>
<dbReference type="InterPro" id="IPR003593">
    <property type="entry name" value="AAA+_ATPase"/>
</dbReference>
<dbReference type="GO" id="GO:0008233">
    <property type="term" value="F:peptidase activity"/>
    <property type="evidence" value="ECO:0007669"/>
    <property type="project" value="UniProtKB-KW"/>
</dbReference>
<dbReference type="SMART" id="SM00382">
    <property type="entry name" value="AAA"/>
    <property type="match status" value="1"/>
</dbReference>
<sequence>MNVPETRWLQDLQRLLPIRSHYVISGAIRDSFLLPLPSQEASPGGATLVPFNRALWESLKRLDYRLLLIYDPVDGLRVYPDDSGQRELATRLFDVKLADGCQQISLESLSNLMKKLSAEREMRCALVLDFASRITRKAEQLGEAEHRFFVAAEKISLTASAIVPRETGGPPQYNPILWLVNRAQDLPSWFTLDSERVASLVISKPDFEMRQGAALQLAPLFNGYADAAPAVRTQFVKSFTEGTEGMSLSALSDITELADRQKLGIADIEDAVRCYKVGALDNPWRKDYLRKKIRDGQSFIEDRVKGQHPAVVKTLDILKRSVMSLTGAQARSGGSRPRGVLFFAGPTGVGKTELAKTLTQLVFGDERAYLRFDMSEFAEEHTSARLLGAPPGYVGFDAGGELTNAVRQKPFSVVLFDEIEKAHPRILDKFLQILEDGRLTDGRGDTAYFSETILIFTSNLGIYVEDNQGNRSQNVKPGDSYETVEFKVREAIGNYFKFKLSRPELLNRIGDNIVVFDFISAEVAAKIFDGMLRNVARRLQEELNLQLAMPATVRDELLARCIRDLSNGGRGVGNQLESNFINPLSRALFEQELEGKQRVTVTAITEADKVISLSLQLA</sequence>
<keyword evidence="1" id="KW-0547">Nucleotide-binding</keyword>
<dbReference type="PANTHER" id="PTHR11638">
    <property type="entry name" value="ATP-DEPENDENT CLP PROTEASE"/>
    <property type="match status" value="1"/>
</dbReference>
<dbReference type="InterPro" id="IPR028299">
    <property type="entry name" value="ClpA/B_CS2"/>
</dbReference>
<evidence type="ECO:0000259" key="4">
    <source>
        <dbReference type="SMART" id="SM00382"/>
    </source>
</evidence>
<evidence type="ECO:0000256" key="1">
    <source>
        <dbReference type="ARBA" id="ARBA00022741"/>
    </source>
</evidence>
<evidence type="ECO:0000256" key="3">
    <source>
        <dbReference type="ARBA" id="ARBA00023186"/>
    </source>
</evidence>
<dbReference type="InterPro" id="IPR027417">
    <property type="entry name" value="P-loop_NTPase"/>
</dbReference>
<keyword evidence="6" id="KW-0378">Hydrolase</keyword>
<feature type="domain" description="AAA+ ATPase" evidence="4">
    <location>
        <begin position="337"/>
        <end position="479"/>
    </location>
</feature>
<keyword evidence="6" id="KW-0645">Protease</keyword>
<dbReference type="InterPro" id="IPR050130">
    <property type="entry name" value="ClpA_ClpB"/>
</dbReference>
<dbReference type="PRINTS" id="PR00300">
    <property type="entry name" value="CLPPROTEASEA"/>
</dbReference>
<evidence type="ECO:0000259" key="5">
    <source>
        <dbReference type="SMART" id="SM01086"/>
    </source>
</evidence>
<dbReference type="SUPFAM" id="SSF52540">
    <property type="entry name" value="P-loop containing nucleoside triphosphate hydrolases"/>
    <property type="match status" value="1"/>
</dbReference>
<dbReference type="Gene3D" id="1.10.8.60">
    <property type="match status" value="1"/>
</dbReference>
<gene>
    <name evidence="6" type="ORF">H8L47_15285</name>
</gene>
<keyword evidence="7" id="KW-1185">Reference proteome</keyword>
<dbReference type="InterPro" id="IPR003959">
    <property type="entry name" value="ATPase_AAA_core"/>
</dbReference>
<proteinExistence type="predicted"/>
<keyword evidence="3" id="KW-0143">Chaperone</keyword>
<organism evidence="6 7">
    <name type="scientific">Undibacterium umbellatum</name>
    <dbReference type="NCBI Taxonomy" id="2762300"/>
    <lineage>
        <taxon>Bacteria</taxon>
        <taxon>Pseudomonadati</taxon>
        <taxon>Pseudomonadota</taxon>
        <taxon>Betaproteobacteria</taxon>
        <taxon>Burkholderiales</taxon>
        <taxon>Oxalobacteraceae</taxon>
        <taxon>Undibacterium</taxon>
    </lineage>
</organism>
<evidence type="ECO:0000256" key="2">
    <source>
        <dbReference type="ARBA" id="ARBA00022840"/>
    </source>
</evidence>
<dbReference type="RefSeq" id="WP_186954454.1">
    <property type="nucleotide sequence ID" value="NZ_JACOFX010000007.1"/>
</dbReference>
<comment type="caution">
    <text evidence="6">The sequence shown here is derived from an EMBL/GenBank/DDBJ whole genome shotgun (WGS) entry which is preliminary data.</text>
</comment>
<keyword evidence="2 6" id="KW-0067">ATP-binding</keyword>
<dbReference type="Gene3D" id="3.40.50.300">
    <property type="entry name" value="P-loop containing nucleotide triphosphate hydrolases"/>
    <property type="match status" value="1"/>
</dbReference>
<dbReference type="InterPro" id="IPR001270">
    <property type="entry name" value="ClpA/B"/>
</dbReference>
<dbReference type="SMART" id="SM01086">
    <property type="entry name" value="ClpB_D2-small"/>
    <property type="match status" value="1"/>
</dbReference>
<dbReference type="PROSITE" id="PS00871">
    <property type="entry name" value="CLPAB_2"/>
    <property type="match status" value="1"/>
</dbReference>
<name>A0ABR6ZBF6_9BURK</name>
<dbReference type="Pfam" id="PF07724">
    <property type="entry name" value="AAA_2"/>
    <property type="match status" value="1"/>
</dbReference>
<dbReference type="GO" id="GO:0006508">
    <property type="term" value="P:proteolysis"/>
    <property type="evidence" value="ECO:0007669"/>
    <property type="project" value="UniProtKB-KW"/>
</dbReference>
<feature type="domain" description="Clp ATPase C-terminal" evidence="5">
    <location>
        <begin position="519"/>
        <end position="613"/>
    </location>
</feature>
<evidence type="ECO:0000313" key="6">
    <source>
        <dbReference type="EMBL" id="MBC3908921.1"/>
    </source>
</evidence>
<dbReference type="Proteomes" id="UP000646911">
    <property type="component" value="Unassembled WGS sequence"/>
</dbReference>
<dbReference type="GO" id="GO:0005524">
    <property type="term" value="F:ATP binding"/>
    <property type="evidence" value="ECO:0007669"/>
    <property type="project" value="UniProtKB-KW"/>
</dbReference>